<protein>
    <submittedName>
        <fullName evidence="2">Uncharacterized protein</fullName>
    </submittedName>
</protein>
<sequence>MKGRAQLFKEIPARALKERRTTQQESAQPRAEEVPESDSDDGSMEYQPSAKRPHKSAPLPSKRRRGDFNKTISSPSMEGSAGPSTHQAVQSGVDDQNVANSRFLQIMQNIPEKAVASVDDSLPAAWKDVPDVGQTDEGSESLRLAAMRHKAFMLARRASVQGE</sequence>
<accession>D8PYF5</accession>
<dbReference type="AlphaFoldDB" id="D8PYF5"/>
<evidence type="ECO:0000256" key="1">
    <source>
        <dbReference type="SAM" id="MobiDB-lite"/>
    </source>
</evidence>
<evidence type="ECO:0000313" key="3">
    <source>
        <dbReference type="Proteomes" id="UP000007431"/>
    </source>
</evidence>
<organism evidence="3">
    <name type="scientific">Schizophyllum commune (strain H4-8 / FGSC 9210)</name>
    <name type="common">Split gill fungus</name>
    <dbReference type="NCBI Taxonomy" id="578458"/>
    <lineage>
        <taxon>Eukaryota</taxon>
        <taxon>Fungi</taxon>
        <taxon>Dikarya</taxon>
        <taxon>Basidiomycota</taxon>
        <taxon>Agaricomycotina</taxon>
        <taxon>Agaricomycetes</taxon>
        <taxon>Agaricomycetidae</taxon>
        <taxon>Agaricales</taxon>
        <taxon>Schizophyllaceae</taxon>
        <taxon>Schizophyllum</taxon>
    </lineage>
</organism>
<keyword evidence="3" id="KW-1185">Reference proteome</keyword>
<evidence type="ECO:0000313" key="2">
    <source>
        <dbReference type="EMBL" id="EFI99248.1"/>
    </source>
</evidence>
<name>D8PYF5_SCHCM</name>
<dbReference type="KEGG" id="scm:SCHCO_02597228"/>
<feature type="compositionally biased region" description="Polar residues" evidence="1">
    <location>
        <begin position="70"/>
        <end position="96"/>
    </location>
</feature>
<dbReference type="RefSeq" id="XP_003034151.1">
    <property type="nucleotide sequence ID" value="XM_003034105.1"/>
</dbReference>
<feature type="compositionally biased region" description="Basic and acidic residues" evidence="1">
    <location>
        <begin position="11"/>
        <end position="22"/>
    </location>
</feature>
<dbReference type="HOGENOM" id="CLU_1628033_0_0_1"/>
<feature type="region of interest" description="Disordered" evidence="1">
    <location>
        <begin position="1"/>
        <end position="96"/>
    </location>
</feature>
<dbReference type="Proteomes" id="UP000007431">
    <property type="component" value="Unassembled WGS sequence"/>
</dbReference>
<proteinExistence type="predicted"/>
<dbReference type="VEuPathDB" id="FungiDB:SCHCODRAFT_02597228"/>
<feature type="compositionally biased region" description="Acidic residues" evidence="1">
    <location>
        <begin position="34"/>
        <end position="43"/>
    </location>
</feature>
<dbReference type="GeneID" id="9592307"/>
<dbReference type="InParanoid" id="D8PYF5"/>
<reference evidence="2 3" key="1">
    <citation type="journal article" date="2010" name="Nat. Biotechnol.">
        <title>Genome sequence of the model mushroom Schizophyllum commune.</title>
        <authorList>
            <person name="Ohm R.A."/>
            <person name="de Jong J.F."/>
            <person name="Lugones L.G."/>
            <person name="Aerts A."/>
            <person name="Kothe E."/>
            <person name="Stajich J.E."/>
            <person name="de Vries R.P."/>
            <person name="Record E."/>
            <person name="Levasseur A."/>
            <person name="Baker S.E."/>
            <person name="Bartholomew K.A."/>
            <person name="Coutinho P.M."/>
            <person name="Erdmann S."/>
            <person name="Fowler T.J."/>
            <person name="Gathman A.C."/>
            <person name="Lombard V."/>
            <person name="Henrissat B."/>
            <person name="Knabe N."/>
            <person name="Kuees U."/>
            <person name="Lilly W.W."/>
            <person name="Lindquist E."/>
            <person name="Lucas S."/>
            <person name="Magnuson J.K."/>
            <person name="Piumi F."/>
            <person name="Raudaskoski M."/>
            <person name="Salamov A."/>
            <person name="Schmutz J."/>
            <person name="Schwarze F.W.M.R."/>
            <person name="vanKuyk P.A."/>
            <person name="Horton J.S."/>
            <person name="Grigoriev I.V."/>
            <person name="Woesten H.A.B."/>
        </authorList>
    </citation>
    <scope>NUCLEOTIDE SEQUENCE [LARGE SCALE GENOMIC DNA]</scope>
    <source>
        <strain evidence="3">H4-8 / FGSC 9210</strain>
    </source>
</reference>
<gene>
    <name evidence="2" type="ORF">SCHCODRAFT_233065</name>
</gene>
<dbReference type="EMBL" id="GL377304">
    <property type="protein sequence ID" value="EFI99248.1"/>
    <property type="molecule type" value="Genomic_DNA"/>
</dbReference>
<feature type="compositionally biased region" description="Basic residues" evidence="1">
    <location>
        <begin position="51"/>
        <end position="65"/>
    </location>
</feature>